<gene>
    <name evidence="3" type="ORF">Y1Q_0015391</name>
</gene>
<dbReference type="AlphaFoldDB" id="A0A151PIT7"/>
<dbReference type="InterPro" id="IPR035892">
    <property type="entry name" value="C2_domain_sf"/>
</dbReference>
<dbReference type="Pfam" id="PF00168">
    <property type="entry name" value="C2"/>
    <property type="match status" value="1"/>
</dbReference>
<proteinExistence type="predicted"/>
<feature type="domain" description="C2" evidence="2">
    <location>
        <begin position="1"/>
        <end position="111"/>
    </location>
</feature>
<dbReference type="InterPro" id="IPR052784">
    <property type="entry name" value="Perforin-1_pore-forming"/>
</dbReference>
<sequence>MCCSKNWGLGKLKVTIQHSYGLWGDTFTQTDGYIKVFYSGRWMQASTVNNNNNHPVWNTRLVSGARIVPVGSKPRVQVWDDDSWKSDNLLGTCDEPVVAGASQQKTCYLKHG</sequence>
<dbReference type="PANTHER" id="PTHR46096:SF3">
    <property type="entry name" value="PERFORIN-1"/>
    <property type="match status" value="1"/>
</dbReference>
<dbReference type="InterPro" id="IPR000008">
    <property type="entry name" value="C2_dom"/>
</dbReference>
<dbReference type="Gene3D" id="2.60.40.150">
    <property type="entry name" value="C2 domain"/>
    <property type="match status" value="1"/>
</dbReference>
<dbReference type="GO" id="GO:0001771">
    <property type="term" value="P:immunological synapse formation"/>
    <property type="evidence" value="ECO:0007669"/>
    <property type="project" value="TreeGrafter"/>
</dbReference>
<accession>A0A151PIT7</accession>
<organism evidence="3 4">
    <name type="scientific">Alligator mississippiensis</name>
    <name type="common">American alligator</name>
    <dbReference type="NCBI Taxonomy" id="8496"/>
    <lineage>
        <taxon>Eukaryota</taxon>
        <taxon>Metazoa</taxon>
        <taxon>Chordata</taxon>
        <taxon>Craniata</taxon>
        <taxon>Vertebrata</taxon>
        <taxon>Euteleostomi</taxon>
        <taxon>Archelosauria</taxon>
        <taxon>Archosauria</taxon>
        <taxon>Crocodylia</taxon>
        <taxon>Alligatoridae</taxon>
        <taxon>Alligatorinae</taxon>
        <taxon>Alligator</taxon>
    </lineage>
</organism>
<dbReference type="GO" id="GO:0022829">
    <property type="term" value="F:wide pore channel activity"/>
    <property type="evidence" value="ECO:0007669"/>
    <property type="project" value="TreeGrafter"/>
</dbReference>
<keyword evidence="4" id="KW-1185">Reference proteome</keyword>
<dbReference type="PROSITE" id="PS50004">
    <property type="entry name" value="C2"/>
    <property type="match status" value="1"/>
</dbReference>
<dbReference type="SUPFAM" id="SSF49562">
    <property type="entry name" value="C2 domain (Calcium/lipid-binding domain, CaLB)"/>
    <property type="match status" value="1"/>
</dbReference>
<comment type="caution">
    <text evidence="3">The sequence shown here is derived from an EMBL/GenBank/DDBJ whole genome shotgun (WGS) entry which is preliminary data.</text>
</comment>
<evidence type="ECO:0000259" key="2">
    <source>
        <dbReference type="PROSITE" id="PS50004"/>
    </source>
</evidence>
<dbReference type="GO" id="GO:0016020">
    <property type="term" value="C:membrane"/>
    <property type="evidence" value="ECO:0007669"/>
    <property type="project" value="TreeGrafter"/>
</dbReference>
<dbReference type="PANTHER" id="PTHR46096">
    <property type="entry name" value="PERFORIN-1"/>
    <property type="match status" value="1"/>
</dbReference>
<dbReference type="EMBL" id="AKHW03000139">
    <property type="protein sequence ID" value="KYO49006.1"/>
    <property type="molecule type" value="Genomic_DNA"/>
</dbReference>
<dbReference type="GO" id="GO:0001913">
    <property type="term" value="P:T cell mediated cytotoxicity"/>
    <property type="evidence" value="ECO:0007669"/>
    <property type="project" value="TreeGrafter"/>
</dbReference>
<reference evidence="3 4" key="1">
    <citation type="journal article" date="2012" name="Genome Biol.">
        <title>Sequencing three crocodilian genomes to illuminate the evolution of archosaurs and amniotes.</title>
        <authorList>
            <person name="St John J.A."/>
            <person name="Braun E.L."/>
            <person name="Isberg S.R."/>
            <person name="Miles L.G."/>
            <person name="Chong A.Y."/>
            <person name="Gongora J."/>
            <person name="Dalzell P."/>
            <person name="Moran C."/>
            <person name="Bed'hom B."/>
            <person name="Abzhanov A."/>
            <person name="Burgess S.C."/>
            <person name="Cooksey A.M."/>
            <person name="Castoe T.A."/>
            <person name="Crawford N.G."/>
            <person name="Densmore L.D."/>
            <person name="Drew J.C."/>
            <person name="Edwards S.V."/>
            <person name="Faircloth B.C."/>
            <person name="Fujita M.K."/>
            <person name="Greenwold M.J."/>
            <person name="Hoffmann F.G."/>
            <person name="Howard J.M."/>
            <person name="Iguchi T."/>
            <person name="Janes D.E."/>
            <person name="Khan S.Y."/>
            <person name="Kohno S."/>
            <person name="de Koning A.J."/>
            <person name="Lance S.L."/>
            <person name="McCarthy F.M."/>
            <person name="McCormack J.E."/>
            <person name="Merchant M.E."/>
            <person name="Peterson D.G."/>
            <person name="Pollock D.D."/>
            <person name="Pourmand N."/>
            <person name="Raney B.J."/>
            <person name="Roessler K.A."/>
            <person name="Sanford J.R."/>
            <person name="Sawyer R.H."/>
            <person name="Schmidt C.J."/>
            <person name="Triplett E.W."/>
            <person name="Tuberville T.D."/>
            <person name="Venegas-Anaya M."/>
            <person name="Howard J.T."/>
            <person name="Jarvis E.D."/>
            <person name="Guillette L.J.Jr."/>
            <person name="Glenn T.C."/>
            <person name="Green R.E."/>
            <person name="Ray D.A."/>
        </authorList>
    </citation>
    <scope>NUCLEOTIDE SEQUENCE [LARGE SCALE GENOMIC DNA]</scope>
    <source>
        <strain evidence="3">KSC_2009_1</strain>
    </source>
</reference>
<keyword evidence="1" id="KW-0732">Signal</keyword>
<evidence type="ECO:0000313" key="4">
    <source>
        <dbReference type="Proteomes" id="UP000050525"/>
    </source>
</evidence>
<dbReference type="Proteomes" id="UP000050525">
    <property type="component" value="Unassembled WGS sequence"/>
</dbReference>
<evidence type="ECO:0000256" key="1">
    <source>
        <dbReference type="ARBA" id="ARBA00022729"/>
    </source>
</evidence>
<name>A0A151PIT7_ALLMI</name>
<dbReference type="GO" id="GO:0051607">
    <property type="term" value="P:defense response to virus"/>
    <property type="evidence" value="ECO:0007669"/>
    <property type="project" value="TreeGrafter"/>
</dbReference>
<protein>
    <recommendedName>
        <fullName evidence="2">C2 domain-containing protein</fullName>
    </recommendedName>
</protein>
<evidence type="ECO:0000313" key="3">
    <source>
        <dbReference type="EMBL" id="KYO49006.1"/>
    </source>
</evidence>